<dbReference type="EMBL" id="MU838997">
    <property type="protein sequence ID" value="KAK1772908.1"/>
    <property type="molecule type" value="Genomic_DNA"/>
</dbReference>
<dbReference type="GeneID" id="85306869"/>
<keyword evidence="3" id="KW-1185">Reference proteome</keyword>
<gene>
    <name evidence="2" type="ORF">QBC33DRAFT_33228</name>
</gene>
<evidence type="ECO:0000313" key="2">
    <source>
        <dbReference type="EMBL" id="KAK1772908.1"/>
    </source>
</evidence>
<sequence length="270" mass="29918">MTPYALPSLGVMTFDRSPSNRGPYAPDSVLAPQCSESNRNILSIDFPLFISIRFRTIYFANSTSLTHLLSSSHSSFPFQTSPTQRPKPLFHFIPSLTINNPRRLSISTMTWDSDLRAHTGFNVWVPGIGPRAFKSREDYVQWQVQTSKPRSKAAAKAKQQPRKLSWAEKEKQEPSGKGAVAGPVSNGETNADDDELHDLFMAAPEEISWSTAANEEAAVEETINDQELEDMFLAESEEITWVSDSGEPTPAFLPPSSSLLSARQLSNICP</sequence>
<protein>
    <submittedName>
        <fullName evidence="2">Uncharacterized protein</fullName>
    </submittedName>
</protein>
<feature type="region of interest" description="Disordered" evidence="1">
    <location>
        <begin position="145"/>
        <end position="192"/>
    </location>
</feature>
<comment type="caution">
    <text evidence="2">The sequence shown here is derived from an EMBL/GenBank/DDBJ whole genome shotgun (WGS) entry which is preliminary data.</text>
</comment>
<reference evidence="2" key="1">
    <citation type="submission" date="2023-06" db="EMBL/GenBank/DDBJ databases">
        <title>Genome-scale phylogeny and comparative genomics of the fungal order Sordariales.</title>
        <authorList>
            <consortium name="Lawrence Berkeley National Laboratory"/>
            <person name="Hensen N."/>
            <person name="Bonometti L."/>
            <person name="Westerberg I."/>
            <person name="Brannstrom I.O."/>
            <person name="Guillou S."/>
            <person name="Cros-Aarteil S."/>
            <person name="Calhoun S."/>
            <person name="Haridas S."/>
            <person name="Kuo A."/>
            <person name="Mondo S."/>
            <person name="Pangilinan J."/>
            <person name="Riley R."/>
            <person name="Labutti K."/>
            <person name="Andreopoulos B."/>
            <person name="Lipzen A."/>
            <person name="Chen C."/>
            <person name="Yanf M."/>
            <person name="Daum C."/>
            <person name="Ng V."/>
            <person name="Clum A."/>
            <person name="Steindorff A."/>
            <person name="Ohm R."/>
            <person name="Martin F."/>
            <person name="Silar P."/>
            <person name="Natvig D."/>
            <person name="Lalanne C."/>
            <person name="Gautier V."/>
            <person name="Ament-Velasquez S.L."/>
            <person name="Kruys A."/>
            <person name="Hutchinson M.I."/>
            <person name="Powell A.J."/>
            <person name="Barry K."/>
            <person name="Miller A.N."/>
            <person name="Grigoriev I.V."/>
            <person name="Debuchy R."/>
            <person name="Gladieux P."/>
            <person name="Thoren M.H."/>
            <person name="Johannesson H."/>
        </authorList>
    </citation>
    <scope>NUCLEOTIDE SEQUENCE</scope>
    <source>
        <strain evidence="2">8032-3</strain>
    </source>
</reference>
<name>A0AAJ0CCE9_9PEZI</name>
<feature type="compositionally biased region" description="Basic and acidic residues" evidence="1">
    <location>
        <begin position="165"/>
        <end position="174"/>
    </location>
</feature>
<evidence type="ECO:0000313" key="3">
    <source>
        <dbReference type="Proteomes" id="UP001244011"/>
    </source>
</evidence>
<dbReference type="RefSeq" id="XP_060289121.1">
    <property type="nucleotide sequence ID" value="XM_060423682.1"/>
</dbReference>
<dbReference type="Proteomes" id="UP001244011">
    <property type="component" value="Unassembled WGS sequence"/>
</dbReference>
<accession>A0AAJ0CCE9</accession>
<organism evidence="2 3">
    <name type="scientific">Phialemonium atrogriseum</name>
    <dbReference type="NCBI Taxonomy" id="1093897"/>
    <lineage>
        <taxon>Eukaryota</taxon>
        <taxon>Fungi</taxon>
        <taxon>Dikarya</taxon>
        <taxon>Ascomycota</taxon>
        <taxon>Pezizomycotina</taxon>
        <taxon>Sordariomycetes</taxon>
        <taxon>Sordariomycetidae</taxon>
        <taxon>Cephalothecales</taxon>
        <taxon>Cephalothecaceae</taxon>
        <taxon>Phialemonium</taxon>
    </lineage>
</organism>
<evidence type="ECO:0000256" key="1">
    <source>
        <dbReference type="SAM" id="MobiDB-lite"/>
    </source>
</evidence>
<dbReference type="AlphaFoldDB" id="A0AAJ0CCE9"/>
<feature type="compositionally biased region" description="Basic residues" evidence="1">
    <location>
        <begin position="149"/>
        <end position="161"/>
    </location>
</feature>
<proteinExistence type="predicted"/>